<dbReference type="Proteomes" id="UP000321204">
    <property type="component" value="Chromosome"/>
</dbReference>
<evidence type="ECO:0000256" key="1">
    <source>
        <dbReference type="SAM" id="SignalP"/>
    </source>
</evidence>
<dbReference type="RefSeq" id="WP_146783934.1">
    <property type="nucleotide sequence ID" value="NZ_BAABIO010000002.1"/>
</dbReference>
<organism evidence="2 3">
    <name type="scientific">Flavisolibacter ginsenosidimutans</name>
    <dbReference type="NCBI Taxonomy" id="661481"/>
    <lineage>
        <taxon>Bacteria</taxon>
        <taxon>Pseudomonadati</taxon>
        <taxon>Bacteroidota</taxon>
        <taxon>Chitinophagia</taxon>
        <taxon>Chitinophagales</taxon>
        <taxon>Chitinophagaceae</taxon>
        <taxon>Flavisolibacter</taxon>
    </lineage>
</organism>
<feature type="signal peptide" evidence="1">
    <location>
        <begin position="1"/>
        <end position="20"/>
    </location>
</feature>
<gene>
    <name evidence="2" type="ORF">FSB75_05460</name>
</gene>
<dbReference type="KEGG" id="fgg:FSB75_05460"/>
<protein>
    <submittedName>
        <fullName evidence="2">Uncharacterized protein</fullName>
    </submittedName>
</protein>
<feature type="chain" id="PRO_5022721746" evidence="1">
    <location>
        <begin position="21"/>
        <end position="128"/>
    </location>
</feature>
<dbReference type="AlphaFoldDB" id="A0A5B8UFM8"/>
<name>A0A5B8UFM8_9BACT</name>
<dbReference type="EMBL" id="CP042433">
    <property type="protein sequence ID" value="QEC55374.1"/>
    <property type="molecule type" value="Genomic_DNA"/>
</dbReference>
<dbReference type="OrthoDB" id="669297at2"/>
<reference evidence="2 3" key="1">
    <citation type="journal article" date="2015" name="Int. J. Syst. Evol. Microbiol.">
        <title>Flavisolibacter ginsenosidimutans sp. nov., with ginsenoside-converting activity isolated from soil used for cultivating ginseng.</title>
        <authorList>
            <person name="Zhao Y."/>
            <person name="Liu Q."/>
            <person name="Kang M.S."/>
            <person name="Jin F."/>
            <person name="Yu H."/>
            <person name="Im W.T."/>
        </authorList>
    </citation>
    <scope>NUCLEOTIDE SEQUENCE [LARGE SCALE GENOMIC DNA]</scope>
    <source>
        <strain evidence="2 3">Gsoil 636</strain>
    </source>
</reference>
<proteinExistence type="predicted"/>
<keyword evidence="3" id="KW-1185">Reference proteome</keyword>
<evidence type="ECO:0000313" key="3">
    <source>
        <dbReference type="Proteomes" id="UP000321204"/>
    </source>
</evidence>
<evidence type="ECO:0000313" key="2">
    <source>
        <dbReference type="EMBL" id="QEC55374.1"/>
    </source>
</evidence>
<keyword evidence="1" id="KW-0732">Signal</keyword>
<sequence length="128" mass="14200">MTIRFVAFLALAFVICAAFQCRKDTVQNSCFKGKLAIKGMCGNYTVQLLQGSLDTTSIEANWQDEVTGKTYTNVFALGNPCSFPDSIKQGNEFYFTLGSEPQNCLLCLAYYPKPKKSLSIKVLDKPCQ</sequence>
<accession>A0A5B8UFM8</accession>